<evidence type="ECO:0000313" key="2">
    <source>
        <dbReference type="Proteomes" id="UP001364156"/>
    </source>
</evidence>
<evidence type="ECO:0008006" key="3">
    <source>
        <dbReference type="Google" id="ProtNLM"/>
    </source>
</evidence>
<reference evidence="1 2" key="1">
    <citation type="submission" date="2023-10" db="EMBL/GenBank/DDBJ databases">
        <title>Roseovarius strain S88 nov., isolated from a marine algae.</title>
        <authorList>
            <person name="Lee M.W."/>
            <person name="Lee J.K."/>
            <person name="Kim J.M."/>
            <person name="Choi D.G."/>
            <person name="Baek J.H."/>
            <person name="Bayburt H."/>
            <person name="Jung J.J."/>
            <person name="Han D.M."/>
            <person name="Jeon C.O."/>
        </authorList>
    </citation>
    <scope>NUCLEOTIDE SEQUENCE [LARGE SCALE GENOMIC DNA]</scope>
    <source>
        <strain evidence="1 2">S88</strain>
    </source>
</reference>
<keyword evidence="2" id="KW-1185">Reference proteome</keyword>
<evidence type="ECO:0000313" key="1">
    <source>
        <dbReference type="EMBL" id="WWR46914.1"/>
    </source>
</evidence>
<dbReference type="Proteomes" id="UP001364156">
    <property type="component" value="Chromosome"/>
</dbReference>
<dbReference type="EMBL" id="CP146069">
    <property type="protein sequence ID" value="WWR46914.1"/>
    <property type="molecule type" value="Genomic_DNA"/>
</dbReference>
<organism evidence="1 2">
    <name type="scientific">Roseovarius phycicola</name>
    <dbReference type="NCBI Taxonomy" id="3080976"/>
    <lineage>
        <taxon>Bacteria</taxon>
        <taxon>Pseudomonadati</taxon>
        <taxon>Pseudomonadota</taxon>
        <taxon>Alphaproteobacteria</taxon>
        <taxon>Rhodobacterales</taxon>
        <taxon>Roseobacteraceae</taxon>
        <taxon>Roseovarius</taxon>
    </lineage>
</organism>
<dbReference type="RefSeq" id="WP_338549758.1">
    <property type="nucleotide sequence ID" value="NZ_CP146069.1"/>
</dbReference>
<proteinExistence type="predicted"/>
<sequence>MILLVNLISGAFGANIAAGFFKHLNLGLFGNTLVGVLGGGVGGQVLANIGFQGLAGSVASKDGLDTIALLTQAGATGASGAAALLLTGFARNLVVR</sequence>
<name>A0ABZ2HFV6_9RHOB</name>
<accession>A0ABZ2HFV6</accession>
<protein>
    <recommendedName>
        <fullName evidence="3">DNA methyltransferase</fullName>
    </recommendedName>
</protein>
<gene>
    <name evidence="1" type="ORF">RZ517_01635</name>
</gene>